<protein>
    <submittedName>
        <fullName evidence="1">Uncharacterized protein</fullName>
    </submittedName>
</protein>
<organism evidence="1">
    <name type="scientific">Zea mays</name>
    <name type="common">Maize</name>
    <dbReference type="NCBI Taxonomy" id="4577"/>
    <lineage>
        <taxon>Eukaryota</taxon>
        <taxon>Viridiplantae</taxon>
        <taxon>Streptophyta</taxon>
        <taxon>Embryophyta</taxon>
        <taxon>Tracheophyta</taxon>
        <taxon>Spermatophyta</taxon>
        <taxon>Magnoliopsida</taxon>
        <taxon>Liliopsida</taxon>
        <taxon>Poales</taxon>
        <taxon>Poaceae</taxon>
        <taxon>PACMAD clade</taxon>
        <taxon>Panicoideae</taxon>
        <taxon>Andropogonodae</taxon>
        <taxon>Andropogoneae</taxon>
        <taxon>Tripsacinae</taxon>
        <taxon>Zea</taxon>
    </lineage>
</organism>
<accession>A0A3L6EN84</accession>
<sequence>LFRLLKSAFIAP</sequence>
<name>A0A3L6EN84_MAIZE</name>
<gene>
    <name evidence="1" type="ORF">Zm00014a_025821</name>
</gene>
<reference evidence="1" key="1">
    <citation type="journal article" date="2018" name="Nat. Genet.">
        <title>Extensive intraspecific gene order and gene structural variations between Mo17 and other maize genomes.</title>
        <authorList>
            <person name="Sun S."/>
            <person name="Zhou Y."/>
            <person name="Chen J."/>
            <person name="Shi J."/>
            <person name="Zhao H."/>
            <person name="Zhao H."/>
            <person name="Song W."/>
            <person name="Zhang M."/>
            <person name="Cui Y."/>
            <person name="Dong X."/>
            <person name="Liu H."/>
            <person name="Ma X."/>
            <person name="Jiao Y."/>
            <person name="Wang B."/>
            <person name="Wei X."/>
            <person name="Stein J.C."/>
            <person name="Glaubitz J.C."/>
            <person name="Lu F."/>
            <person name="Yu G."/>
            <person name="Liang C."/>
            <person name="Fengler K."/>
            <person name="Li B."/>
            <person name="Rafalski A."/>
            <person name="Schnable P.S."/>
            <person name="Ware D.H."/>
            <person name="Buckler E.S."/>
            <person name="Lai J."/>
        </authorList>
    </citation>
    <scope>NUCLEOTIDE SEQUENCE [LARGE SCALE GENOMIC DNA]</scope>
    <source>
        <tissue evidence="1">Seedling</tissue>
    </source>
</reference>
<proteinExistence type="predicted"/>
<evidence type="ECO:0000313" key="1">
    <source>
        <dbReference type="EMBL" id="PWZ22574.1"/>
    </source>
</evidence>
<feature type="non-terminal residue" evidence="1">
    <location>
        <position position="1"/>
    </location>
</feature>
<comment type="caution">
    <text evidence="1">The sequence shown here is derived from an EMBL/GenBank/DDBJ whole genome shotgun (WGS) entry which is preliminary data.</text>
</comment>
<dbReference type="EMBL" id="NCVQ01000006">
    <property type="protein sequence ID" value="PWZ22574.1"/>
    <property type="molecule type" value="Genomic_DNA"/>
</dbReference>
<dbReference type="Proteomes" id="UP000251960">
    <property type="component" value="Chromosome 5"/>
</dbReference>